<feature type="domain" description="PhnB-like" evidence="1">
    <location>
        <begin position="3"/>
        <end position="138"/>
    </location>
</feature>
<dbReference type="PANTHER" id="PTHR33990:SF1">
    <property type="entry name" value="PROTEIN YJDN"/>
    <property type="match status" value="1"/>
</dbReference>
<dbReference type="Pfam" id="PF06983">
    <property type="entry name" value="3-dmu-9_3-mt"/>
    <property type="match status" value="1"/>
</dbReference>
<dbReference type="KEGG" id="nsg:H3L94_11425"/>
<evidence type="ECO:0000259" key="1">
    <source>
        <dbReference type="Pfam" id="PF06983"/>
    </source>
</evidence>
<dbReference type="Proteomes" id="UP000514752">
    <property type="component" value="Chromosome"/>
</dbReference>
<evidence type="ECO:0000313" key="2">
    <source>
        <dbReference type="EMBL" id="QMT40417.1"/>
    </source>
</evidence>
<dbReference type="InterPro" id="IPR028973">
    <property type="entry name" value="PhnB-like"/>
</dbReference>
<dbReference type="RefSeq" id="WP_182122084.1">
    <property type="nucleotide sequence ID" value="NZ_CP059567.1"/>
</dbReference>
<dbReference type="Gene3D" id="3.10.180.10">
    <property type="entry name" value="2,3-Dihydroxybiphenyl 1,2-Dioxygenase, domain 1"/>
    <property type="match status" value="1"/>
</dbReference>
<organism evidence="2 3">
    <name type="scientific">Neisseria shayeganii</name>
    <dbReference type="NCBI Taxonomy" id="607712"/>
    <lineage>
        <taxon>Bacteria</taxon>
        <taxon>Pseudomonadati</taxon>
        <taxon>Pseudomonadota</taxon>
        <taxon>Betaproteobacteria</taxon>
        <taxon>Neisseriales</taxon>
        <taxon>Neisseriaceae</taxon>
        <taxon>Neisseria</taxon>
    </lineage>
</organism>
<sequence>MQLSPYLYFNGNCAEAMTFYAELLGAEAQLMRYAEMPPEPDMAPLSEADKSKVANSALTKDGKLLFSASDSLPAFCSEGGFQPMQGFQVAIDVDTLAEGERIFNALAAGGQVRMPFAETFWAKGFGIVTDRFGTPWMVNAELQGESA</sequence>
<dbReference type="AlphaFoldDB" id="A0A7D7N9B4"/>
<dbReference type="SUPFAM" id="SSF54593">
    <property type="entry name" value="Glyoxalase/Bleomycin resistance protein/Dihydroxybiphenyl dioxygenase"/>
    <property type="match status" value="1"/>
</dbReference>
<protein>
    <submittedName>
        <fullName evidence="2">VOC family protein</fullName>
    </submittedName>
</protein>
<accession>A0A7D7N9B4</accession>
<name>A0A7D7N9B4_9NEIS</name>
<proteinExistence type="predicted"/>
<dbReference type="EMBL" id="CP059567">
    <property type="protein sequence ID" value="QMT40417.1"/>
    <property type="molecule type" value="Genomic_DNA"/>
</dbReference>
<reference evidence="2 3" key="1">
    <citation type="submission" date="2020-07" db="EMBL/GenBank/DDBJ databases">
        <title>Genomic diversity of species in the Neisseriaceae family.</title>
        <authorList>
            <person name="Vincent A.T."/>
            <person name="Bernet E."/>
            <person name="Veyrier F.J."/>
        </authorList>
    </citation>
    <scope>NUCLEOTIDE SEQUENCE [LARGE SCALE GENOMIC DNA]</scope>
    <source>
        <strain evidence="2 3">DSM 22244</strain>
    </source>
</reference>
<dbReference type="InterPro" id="IPR029068">
    <property type="entry name" value="Glyas_Bleomycin-R_OHBP_Dase"/>
</dbReference>
<evidence type="ECO:0000313" key="3">
    <source>
        <dbReference type="Proteomes" id="UP000514752"/>
    </source>
</evidence>
<dbReference type="CDD" id="cd06588">
    <property type="entry name" value="PhnB_like"/>
    <property type="match status" value="1"/>
</dbReference>
<gene>
    <name evidence="2" type="ORF">H3L94_11425</name>
</gene>
<dbReference type="PANTHER" id="PTHR33990">
    <property type="entry name" value="PROTEIN YJDN-RELATED"/>
    <property type="match status" value="1"/>
</dbReference>